<evidence type="ECO:0000256" key="1">
    <source>
        <dbReference type="ARBA" id="ARBA00004496"/>
    </source>
</evidence>
<feature type="region of interest" description="Disordered" evidence="5">
    <location>
        <begin position="120"/>
        <end position="139"/>
    </location>
</feature>
<keyword evidence="4" id="KW-0597">Phosphoprotein</keyword>
<dbReference type="Pfam" id="PF10248">
    <property type="entry name" value="Mlf1IP"/>
    <property type="match status" value="1"/>
</dbReference>
<name>A0A7S1AZV2_NOCSC</name>
<sequence>MARADRLVSYGGNDHFDPFAKMDRRCDGIQSYEGGIVVGDMQHMLAQMDTMQDMMQADGGGRGGFTCKMMTFSSSMGSDGKMHTERYTSSTVGESRRKIQETRQAYSNSSTGVTKTALERQIGGQGRKTVKGTSGQSADERGADIFQGITEDQAAEFDSLWDCEALPHIPGHPTKALETGARPRHPALPIGRRAPVRRLKAKM</sequence>
<feature type="region of interest" description="Disordered" evidence="5">
    <location>
        <begin position="76"/>
        <end position="98"/>
    </location>
</feature>
<comment type="subcellular location">
    <subcellularLocation>
        <location evidence="1">Cytoplasm</location>
    </subcellularLocation>
</comment>
<gene>
    <name evidence="6" type="ORF">NSCI0253_LOCUS44731</name>
</gene>
<evidence type="ECO:0000256" key="3">
    <source>
        <dbReference type="ARBA" id="ARBA00022490"/>
    </source>
</evidence>
<feature type="compositionally biased region" description="Basic residues" evidence="5">
    <location>
        <begin position="194"/>
        <end position="203"/>
    </location>
</feature>
<evidence type="ECO:0000256" key="4">
    <source>
        <dbReference type="ARBA" id="ARBA00022553"/>
    </source>
</evidence>
<keyword evidence="3" id="KW-0963">Cytoplasm</keyword>
<evidence type="ECO:0000256" key="2">
    <source>
        <dbReference type="ARBA" id="ARBA00008332"/>
    </source>
</evidence>
<organism evidence="6">
    <name type="scientific">Noctiluca scintillans</name>
    <name type="common">Sea sparkle</name>
    <name type="synonym">Red tide dinoflagellate</name>
    <dbReference type="NCBI Taxonomy" id="2966"/>
    <lineage>
        <taxon>Eukaryota</taxon>
        <taxon>Sar</taxon>
        <taxon>Alveolata</taxon>
        <taxon>Dinophyceae</taxon>
        <taxon>Noctilucales</taxon>
        <taxon>Noctilucaceae</taxon>
        <taxon>Noctiluca</taxon>
    </lineage>
</organism>
<dbReference type="InterPro" id="IPR019376">
    <property type="entry name" value="Myeloid_leukemia_factor"/>
</dbReference>
<protein>
    <submittedName>
        <fullName evidence="6">Uncharacterized protein</fullName>
    </submittedName>
</protein>
<dbReference type="EMBL" id="HBFQ01063209">
    <property type="protein sequence ID" value="CAD8870374.1"/>
    <property type="molecule type" value="Transcribed_RNA"/>
</dbReference>
<dbReference type="AlphaFoldDB" id="A0A7S1AZV2"/>
<comment type="similarity">
    <text evidence="2">Belongs to the MLF family.</text>
</comment>
<evidence type="ECO:0000256" key="5">
    <source>
        <dbReference type="SAM" id="MobiDB-lite"/>
    </source>
</evidence>
<evidence type="ECO:0000313" key="6">
    <source>
        <dbReference type="EMBL" id="CAD8870374.1"/>
    </source>
</evidence>
<accession>A0A7S1AZV2</accession>
<dbReference type="GO" id="GO:0005737">
    <property type="term" value="C:cytoplasm"/>
    <property type="evidence" value="ECO:0007669"/>
    <property type="project" value="UniProtKB-SubCell"/>
</dbReference>
<feature type="region of interest" description="Disordered" evidence="5">
    <location>
        <begin position="172"/>
        <end position="203"/>
    </location>
</feature>
<reference evidence="6" key="1">
    <citation type="submission" date="2021-01" db="EMBL/GenBank/DDBJ databases">
        <authorList>
            <person name="Corre E."/>
            <person name="Pelletier E."/>
            <person name="Niang G."/>
            <person name="Scheremetjew M."/>
            <person name="Finn R."/>
            <person name="Kale V."/>
            <person name="Holt S."/>
            <person name="Cochrane G."/>
            <person name="Meng A."/>
            <person name="Brown T."/>
            <person name="Cohen L."/>
        </authorList>
    </citation>
    <scope>NUCLEOTIDE SEQUENCE</scope>
</reference>
<proteinExistence type="inferred from homology"/>